<dbReference type="OrthoDB" id="370541at2"/>
<comment type="caution">
    <text evidence="3">The sequence shown here is derived from an EMBL/GenBank/DDBJ whole genome shotgun (WGS) entry which is preliminary data.</text>
</comment>
<organism evidence="3 4">
    <name type="scientific">Teichococcus rhizosphaerae</name>
    <dbReference type="NCBI Taxonomy" id="1335062"/>
    <lineage>
        <taxon>Bacteria</taxon>
        <taxon>Pseudomonadati</taxon>
        <taxon>Pseudomonadota</taxon>
        <taxon>Alphaproteobacteria</taxon>
        <taxon>Acetobacterales</taxon>
        <taxon>Roseomonadaceae</taxon>
        <taxon>Roseomonas</taxon>
    </lineage>
</organism>
<keyword evidence="4" id="KW-1185">Reference proteome</keyword>
<keyword evidence="1" id="KW-0812">Transmembrane</keyword>
<dbReference type="Proteomes" id="UP000223527">
    <property type="component" value="Unassembled WGS sequence"/>
</dbReference>
<gene>
    <name evidence="3" type="ORF">CR162_04735</name>
</gene>
<dbReference type="Pfam" id="PF01476">
    <property type="entry name" value="LysM"/>
    <property type="match status" value="1"/>
</dbReference>
<dbReference type="Gene3D" id="3.10.350.10">
    <property type="entry name" value="LysM domain"/>
    <property type="match status" value="1"/>
</dbReference>
<feature type="domain" description="LysM" evidence="2">
    <location>
        <begin position="306"/>
        <end position="355"/>
    </location>
</feature>
<evidence type="ECO:0000256" key="1">
    <source>
        <dbReference type="SAM" id="Phobius"/>
    </source>
</evidence>
<dbReference type="CDD" id="cd00118">
    <property type="entry name" value="LysM"/>
    <property type="match status" value="1"/>
</dbReference>
<keyword evidence="1" id="KW-0472">Membrane</keyword>
<accession>A0A2C7AHE5</accession>
<dbReference type="SMART" id="SM00257">
    <property type="entry name" value="LysM"/>
    <property type="match status" value="1"/>
</dbReference>
<dbReference type="InterPro" id="IPR052196">
    <property type="entry name" value="Bact_Kbp"/>
</dbReference>
<feature type="transmembrane region" description="Helical" evidence="1">
    <location>
        <begin position="21"/>
        <end position="38"/>
    </location>
</feature>
<reference evidence="3 4" key="1">
    <citation type="submission" date="2017-10" db="EMBL/GenBank/DDBJ databases">
        <authorList>
            <person name="Banno H."/>
            <person name="Chua N.-H."/>
        </authorList>
    </citation>
    <scope>NUCLEOTIDE SEQUENCE [LARGE SCALE GENOMIC DNA]</scope>
    <source>
        <strain evidence="3 4">YW11</strain>
    </source>
</reference>
<dbReference type="InterPro" id="IPR036779">
    <property type="entry name" value="LysM_dom_sf"/>
</dbReference>
<sequence length="358" mass="37957">MTDRTRLSPPTRPSLPARLSLLGVAGVAASGGLAWWLAHSLPGLWPTHAPARDAPARLAPEWPSSAPMPPARGAALPLAAADMPPRFDIVRIGARGTAVVAGRAAPGAEVVLMRENGRELGRVRADARGEWVILPAEPLPPGPHELSLTARLGQDPPRRGDEALLVLVPAPEPGQENPEAEGPLAVLLPSGGKAAPRLLQARAAAGRPTAPAAGPALALDVVDYDEDGALRFAGRAPAGSHLRLYIDQGHAGDARADTEGRWALRPEREAAPGLHMLRLDQLDARGGVAARLELPFQRDRAAPAEGRVVVQPGHNLWRIARATYGRGTRYTTIYRANQEQIRDPGRIYPGQVFTLPPP</sequence>
<dbReference type="InterPro" id="IPR018392">
    <property type="entry name" value="LysM"/>
</dbReference>
<proteinExistence type="predicted"/>
<dbReference type="RefSeq" id="WP_099094388.1">
    <property type="nucleotide sequence ID" value="NZ_PDNU01000004.1"/>
</dbReference>
<protein>
    <submittedName>
        <fullName evidence="3">Peptidoglycan-binding protein</fullName>
    </submittedName>
</protein>
<evidence type="ECO:0000313" key="3">
    <source>
        <dbReference type="EMBL" id="PHK96147.1"/>
    </source>
</evidence>
<dbReference type="PROSITE" id="PS51782">
    <property type="entry name" value="LYSM"/>
    <property type="match status" value="1"/>
</dbReference>
<evidence type="ECO:0000259" key="2">
    <source>
        <dbReference type="PROSITE" id="PS51782"/>
    </source>
</evidence>
<dbReference type="AlphaFoldDB" id="A0A2C7AHE5"/>
<dbReference type="PANTHER" id="PTHR34700:SF4">
    <property type="entry name" value="PHAGE-LIKE ELEMENT PBSX PROTEIN XKDP"/>
    <property type="match status" value="1"/>
</dbReference>
<dbReference type="EMBL" id="PDNU01000004">
    <property type="protein sequence ID" value="PHK96147.1"/>
    <property type="molecule type" value="Genomic_DNA"/>
</dbReference>
<evidence type="ECO:0000313" key="4">
    <source>
        <dbReference type="Proteomes" id="UP000223527"/>
    </source>
</evidence>
<name>A0A2C7AHE5_9PROT</name>
<keyword evidence="1" id="KW-1133">Transmembrane helix</keyword>
<dbReference type="PANTHER" id="PTHR34700">
    <property type="entry name" value="POTASSIUM BINDING PROTEIN KBP"/>
    <property type="match status" value="1"/>
</dbReference>